<organism evidence="5 6">
    <name type="scientific">Celeribacter arenosi</name>
    <dbReference type="NCBI Taxonomy" id="792649"/>
    <lineage>
        <taxon>Bacteria</taxon>
        <taxon>Pseudomonadati</taxon>
        <taxon>Pseudomonadota</taxon>
        <taxon>Alphaproteobacteria</taxon>
        <taxon>Rhodobacterales</taxon>
        <taxon>Roseobacteraceae</taxon>
        <taxon>Celeribacter</taxon>
    </lineage>
</organism>
<dbReference type="EMBL" id="BAABDF010000007">
    <property type="protein sequence ID" value="GAA3869838.1"/>
    <property type="molecule type" value="Genomic_DNA"/>
</dbReference>
<dbReference type="PANTHER" id="PTHR28620">
    <property type="entry name" value="CENTROMERE PROTEIN V"/>
    <property type="match status" value="1"/>
</dbReference>
<gene>
    <name evidence="5" type="ORF">GCM10022404_19820</name>
</gene>
<sequence length="123" mass="13434">MTTDETVKVTCHCGAVELRVTLLDGLNTARRCDCSYCRRRGAIMVSAALGGVDVIKGETLQLYTFGTGVAKHYFCGTCGIYTHHQRRSNPLEFGVNVGAIEEVNPSELGDVPWYDGVNHPADR</sequence>
<proteinExistence type="inferred from homology"/>
<comment type="caution">
    <text evidence="5">The sequence shown here is derived from an EMBL/GenBank/DDBJ whole genome shotgun (WGS) entry which is preliminary data.</text>
</comment>
<dbReference type="InterPro" id="IPR006913">
    <property type="entry name" value="CENP-V/GFA"/>
</dbReference>
<name>A0ABP7K934_9RHOB</name>
<evidence type="ECO:0000256" key="2">
    <source>
        <dbReference type="ARBA" id="ARBA00022723"/>
    </source>
</evidence>
<dbReference type="Proteomes" id="UP001399917">
    <property type="component" value="Unassembled WGS sequence"/>
</dbReference>
<keyword evidence="2" id="KW-0479">Metal-binding</keyword>
<dbReference type="RefSeq" id="WP_344846867.1">
    <property type="nucleotide sequence ID" value="NZ_BAABDF010000007.1"/>
</dbReference>
<dbReference type="Pfam" id="PF04828">
    <property type="entry name" value="GFA"/>
    <property type="match status" value="1"/>
</dbReference>
<feature type="domain" description="CENP-V/GFA" evidence="4">
    <location>
        <begin position="7"/>
        <end position="115"/>
    </location>
</feature>
<evidence type="ECO:0000256" key="3">
    <source>
        <dbReference type="ARBA" id="ARBA00022833"/>
    </source>
</evidence>
<dbReference type="Gene3D" id="2.170.150.70">
    <property type="match status" value="1"/>
</dbReference>
<keyword evidence="6" id="KW-1185">Reference proteome</keyword>
<dbReference type="InterPro" id="IPR011057">
    <property type="entry name" value="Mss4-like_sf"/>
</dbReference>
<evidence type="ECO:0000313" key="5">
    <source>
        <dbReference type="EMBL" id="GAA3869838.1"/>
    </source>
</evidence>
<dbReference type="InterPro" id="IPR052355">
    <property type="entry name" value="CENP-V-like"/>
</dbReference>
<dbReference type="SUPFAM" id="SSF51316">
    <property type="entry name" value="Mss4-like"/>
    <property type="match status" value="1"/>
</dbReference>
<dbReference type="PANTHER" id="PTHR28620:SF1">
    <property type="entry name" value="CENP-V_GFA DOMAIN-CONTAINING PROTEIN"/>
    <property type="match status" value="1"/>
</dbReference>
<comment type="similarity">
    <text evidence="1">Belongs to the Gfa family.</text>
</comment>
<protein>
    <submittedName>
        <fullName evidence="5">GFA family protein</fullName>
    </submittedName>
</protein>
<evidence type="ECO:0000256" key="1">
    <source>
        <dbReference type="ARBA" id="ARBA00005495"/>
    </source>
</evidence>
<dbReference type="PROSITE" id="PS51891">
    <property type="entry name" value="CENP_V_GFA"/>
    <property type="match status" value="1"/>
</dbReference>
<accession>A0ABP7K934</accession>
<reference evidence="6" key="1">
    <citation type="journal article" date="2019" name="Int. J. Syst. Evol. Microbiol.">
        <title>The Global Catalogue of Microorganisms (GCM) 10K type strain sequencing project: providing services to taxonomists for standard genome sequencing and annotation.</title>
        <authorList>
            <consortium name="The Broad Institute Genomics Platform"/>
            <consortium name="The Broad Institute Genome Sequencing Center for Infectious Disease"/>
            <person name="Wu L."/>
            <person name="Ma J."/>
        </authorList>
    </citation>
    <scope>NUCLEOTIDE SEQUENCE [LARGE SCALE GENOMIC DNA]</scope>
    <source>
        <strain evidence="6">JCM 17190</strain>
    </source>
</reference>
<evidence type="ECO:0000313" key="6">
    <source>
        <dbReference type="Proteomes" id="UP001399917"/>
    </source>
</evidence>
<keyword evidence="3" id="KW-0862">Zinc</keyword>
<evidence type="ECO:0000259" key="4">
    <source>
        <dbReference type="PROSITE" id="PS51891"/>
    </source>
</evidence>